<evidence type="ECO:0000313" key="2">
    <source>
        <dbReference type="EMBL" id="OHA42184.1"/>
    </source>
</evidence>
<name>A0A1G2P1I0_9BACT</name>
<feature type="transmembrane region" description="Helical" evidence="1">
    <location>
        <begin position="6"/>
        <end position="28"/>
    </location>
</feature>
<dbReference type="EMBL" id="MHSK01000017">
    <property type="protein sequence ID" value="OHA42184.1"/>
    <property type="molecule type" value="Genomic_DNA"/>
</dbReference>
<reference evidence="2 3" key="1">
    <citation type="journal article" date="2016" name="Nat. Commun.">
        <title>Thousands of microbial genomes shed light on interconnected biogeochemical processes in an aquifer system.</title>
        <authorList>
            <person name="Anantharaman K."/>
            <person name="Brown C.T."/>
            <person name="Hug L.A."/>
            <person name="Sharon I."/>
            <person name="Castelle C.J."/>
            <person name="Probst A.J."/>
            <person name="Thomas B.C."/>
            <person name="Singh A."/>
            <person name="Wilkins M.J."/>
            <person name="Karaoz U."/>
            <person name="Brodie E.L."/>
            <person name="Williams K.H."/>
            <person name="Hubbard S.S."/>
            <person name="Banfield J.F."/>
        </authorList>
    </citation>
    <scope>NUCLEOTIDE SEQUENCE [LARGE SCALE GENOMIC DNA]</scope>
</reference>
<sequence>MSRRSFLAKGGIGIAIALVQTALMCYIANMKNIQVEKNASETNVNLLRRFTKRVQGSGVLSKVRSLRYATRKQSPYNVKKKALKNLRRKEEIAELIKQGKMSEKPGRR</sequence>
<evidence type="ECO:0000256" key="1">
    <source>
        <dbReference type="SAM" id="Phobius"/>
    </source>
</evidence>
<evidence type="ECO:0000313" key="3">
    <source>
        <dbReference type="Proteomes" id="UP000177269"/>
    </source>
</evidence>
<dbReference type="AlphaFoldDB" id="A0A1G2P1I0"/>
<keyword evidence="1" id="KW-0472">Membrane</keyword>
<accession>A0A1G2P1I0</accession>
<protein>
    <recommendedName>
        <fullName evidence="4">30S ribosomal protein S21</fullName>
    </recommendedName>
</protein>
<keyword evidence="1" id="KW-1133">Transmembrane helix</keyword>
<dbReference type="Proteomes" id="UP000177269">
    <property type="component" value="Unassembled WGS sequence"/>
</dbReference>
<comment type="caution">
    <text evidence="2">The sequence shown here is derived from an EMBL/GenBank/DDBJ whole genome shotgun (WGS) entry which is preliminary data.</text>
</comment>
<gene>
    <name evidence="2" type="ORF">A3G52_00310</name>
</gene>
<keyword evidence="1" id="KW-0812">Transmembrane</keyword>
<organism evidence="2 3">
    <name type="scientific">Candidatus Taylorbacteria bacterium RIFCSPLOWO2_12_FULL_43_20</name>
    <dbReference type="NCBI Taxonomy" id="1802332"/>
    <lineage>
        <taxon>Bacteria</taxon>
        <taxon>Candidatus Tayloriibacteriota</taxon>
    </lineage>
</organism>
<evidence type="ECO:0008006" key="4">
    <source>
        <dbReference type="Google" id="ProtNLM"/>
    </source>
</evidence>
<proteinExistence type="predicted"/>